<dbReference type="AlphaFoldDB" id="B9FZM4"/>
<reference evidence="1" key="1">
    <citation type="journal article" date="2005" name="PLoS Biol.">
        <title>The genomes of Oryza sativa: a history of duplications.</title>
        <authorList>
            <person name="Yu J."/>
            <person name="Wang J."/>
            <person name="Lin W."/>
            <person name="Li S."/>
            <person name="Li H."/>
            <person name="Zhou J."/>
            <person name="Ni P."/>
            <person name="Dong W."/>
            <person name="Hu S."/>
            <person name="Zeng C."/>
            <person name="Zhang J."/>
            <person name="Zhang Y."/>
            <person name="Li R."/>
            <person name="Xu Z."/>
            <person name="Li S."/>
            <person name="Li X."/>
            <person name="Zheng H."/>
            <person name="Cong L."/>
            <person name="Lin L."/>
            <person name="Yin J."/>
            <person name="Geng J."/>
            <person name="Li G."/>
            <person name="Shi J."/>
            <person name="Liu J."/>
            <person name="Lv H."/>
            <person name="Li J."/>
            <person name="Wang J."/>
            <person name="Deng Y."/>
            <person name="Ran L."/>
            <person name="Shi X."/>
            <person name="Wang X."/>
            <person name="Wu Q."/>
            <person name="Li C."/>
            <person name="Ren X."/>
            <person name="Wang J."/>
            <person name="Wang X."/>
            <person name="Li D."/>
            <person name="Liu D."/>
            <person name="Zhang X."/>
            <person name="Ji Z."/>
            <person name="Zhao W."/>
            <person name="Sun Y."/>
            <person name="Zhang Z."/>
            <person name="Bao J."/>
            <person name="Han Y."/>
            <person name="Dong L."/>
            <person name="Ji J."/>
            <person name="Chen P."/>
            <person name="Wu S."/>
            <person name="Liu J."/>
            <person name="Xiao Y."/>
            <person name="Bu D."/>
            <person name="Tan J."/>
            <person name="Yang L."/>
            <person name="Ye C."/>
            <person name="Zhang J."/>
            <person name="Xu J."/>
            <person name="Zhou Y."/>
            <person name="Yu Y."/>
            <person name="Zhang B."/>
            <person name="Zhuang S."/>
            <person name="Wei H."/>
            <person name="Liu B."/>
            <person name="Lei M."/>
            <person name="Yu H."/>
            <person name="Li Y."/>
            <person name="Xu H."/>
            <person name="Wei S."/>
            <person name="He X."/>
            <person name="Fang L."/>
            <person name="Zhang Z."/>
            <person name="Zhang Y."/>
            <person name="Huang X."/>
            <person name="Su Z."/>
            <person name="Tong W."/>
            <person name="Li J."/>
            <person name="Tong Z."/>
            <person name="Li S."/>
            <person name="Ye J."/>
            <person name="Wang L."/>
            <person name="Fang L."/>
            <person name="Lei T."/>
            <person name="Chen C."/>
            <person name="Chen H."/>
            <person name="Xu Z."/>
            <person name="Li H."/>
            <person name="Huang H."/>
            <person name="Zhang F."/>
            <person name="Xu H."/>
            <person name="Li N."/>
            <person name="Zhao C."/>
            <person name="Li S."/>
            <person name="Dong L."/>
            <person name="Huang Y."/>
            <person name="Li L."/>
            <person name="Xi Y."/>
            <person name="Qi Q."/>
            <person name="Li W."/>
            <person name="Zhang B."/>
            <person name="Hu W."/>
            <person name="Zhang Y."/>
            <person name="Tian X."/>
            <person name="Jiao Y."/>
            <person name="Liang X."/>
            <person name="Jin J."/>
            <person name="Gao L."/>
            <person name="Zheng W."/>
            <person name="Hao B."/>
            <person name="Liu S."/>
            <person name="Wang W."/>
            <person name="Yuan L."/>
            <person name="Cao M."/>
            <person name="McDermott J."/>
            <person name="Samudrala R."/>
            <person name="Wang J."/>
            <person name="Wong G.K."/>
            <person name="Yang H."/>
        </authorList>
    </citation>
    <scope>NUCLEOTIDE SEQUENCE [LARGE SCALE GENOMIC DNA]</scope>
</reference>
<accession>B9FZM4</accession>
<proteinExistence type="predicted"/>
<sequence>MASMKLVADNGATSTTKIPTTDYSKETHAKCSMLGFDVKWDANKADIAFLTKTVVLETVPASIASLSAFSPRMIADIKHYTLMPTSNKLKFNVGVKSELSFLINLIAATSKEGIYAAGEPEYLLLGLSFVEMERKGNCYLSWSHLLLARVMVVELSSTGQFGSVNFSFKGKHVDKLRLFVMPPWLPLVCLLEVREGKCCTTDSAASIIPWNEQKKMMITETCTCFEQKMQKFWDLTFQGMLLNYYQTRVEKWNMRIICMVISESESCLESNYIGLNVEGDLLYVIADEKGRKRVKEMEEDANSIHDEKYTFGFSEAVDCLRQLLTEAAFGKSCSWEKLP</sequence>
<dbReference type="Proteomes" id="UP000007752">
    <property type="component" value="Chromosome 8"/>
</dbReference>
<dbReference type="EMBL" id="CM000145">
    <property type="protein sequence ID" value="EEE68241.1"/>
    <property type="molecule type" value="Genomic_DNA"/>
</dbReference>
<reference evidence="1" key="2">
    <citation type="submission" date="2008-12" db="EMBL/GenBank/DDBJ databases">
        <title>Improved gene annotation of the rice (Oryza sativa) genomes.</title>
        <authorList>
            <person name="Wang J."/>
            <person name="Li R."/>
            <person name="Fan W."/>
            <person name="Huang Q."/>
            <person name="Zhang J."/>
            <person name="Zhou Y."/>
            <person name="Hu Y."/>
            <person name="Zi S."/>
            <person name="Li J."/>
            <person name="Ni P."/>
            <person name="Zheng H."/>
            <person name="Zhang Y."/>
            <person name="Zhao M."/>
            <person name="Hao Q."/>
            <person name="McDermott J."/>
            <person name="Samudrala R."/>
            <person name="Kristiansen K."/>
            <person name="Wong G.K.-S."/>
        </authorList>
    </citation>
    <scope>NUCLEOTIDE SEQUENCE</scope>
</reference>
<gene>
    <name evidence="1" type="ORF">OsJ_26441</name>
</gene>
<name>B9FZM4_ORYSJ</name>
<protein>
    <submittedName>
        <fullName evidence="1">Uncharacterized protein</fullName>
    </submittedName>
</protein>
<organism evidence="1">
    <name type="scientific">Oryza sativa subsp. japonica</name>
    <name type="common">Rice</name>
    <dbReference type="NCBI Taxonomy" id="39947"/>
    <lineage>
        <taxon>Eukaryota</taxon>
        <taxon>Viridiplantae</taxon>
        <taxon>Streptophyta</taxon>
        <taxon>Embryophyta</taxon>
        <taxon>Tracheophyta</taxon>
        <taxon>Spermatophyta</taxon>
        <taxon>Magnoliopsida</taxon>
        <taxon>Liliopsida</taxon>
        <taxon>Poales</taxon>
        <taxon>Poaceae</taxon>
        <taxon>BOP clade</taxon>
        <taxon>Oryzoideae</taxon>
        <taxon>Oryzeae</taxon>
        <taxon>Oryzinae</taxon>
        <taxon>Oryza</taxon>
        <taxon>Oryza sativa</taxon>
    </lineage>
</organism>
<evidence type="ECO:0000313" key="1">
    <source>
        <dbReference type="EMBL" id="EEE68241.1"/>
    </source>
</evidence>